<evidence type="ECO:0000313" key="1">
    <source>
        <dbReference type="EMBL" id="KAK3694073.1"/>
    </source>
</evidence>
<gene>
    <name evidence="1" type="ORF">B0T22DRAFT_487661</name>
</gene>
<dbReference type="EMBL" id="JAULSO010000001">
    <property type="protein sequence ID" value="KAK3694073.1"/>
    <property type="molecule type" value="Genomic_DNA"/>
</dbReference>
<dbReference type="AlphaFoldDB" id="A0AAE1CH90"/>
<sequence length="71" mass="7044">MSRRSYGLGRCINLAISMGGPGGGGPLLPSLSSSVLVCLLPMCGVHLSFADGPSPAHGGGAGCWYEAPPTT</sequence>
<proteinExistence type="predicted"/>
<protein>
    <submittedName>
        <fullName evidence="1">Uncharacterized protein</fullName>
    </submittedName>
</protein>
<reference evidence="1" key="1">
    <citation type="journal article" date="2023" name="Mol. Phylogenet. Evol.">
        <title>Genome-scale phylogeny and comparative genomics of the fungal order Sordariales.</title>
        <authorList>
            <person name="Hensen N."/>
            <person name="Bonometti L."/>
            <person name="Westerberg I."/>
            <person name="Brannstrom I.O."/>
            <person name="Guillou S."/>
            <person name="Cros-Aarteil S."/>
            <person name="Calhoun S."/>
            <person name="Haridas S."/>
            <person name="Kuo A."/>
            <person name="Mondo S."/>
            <person name="Pangilinan J."/>
            <person name="Riley R."/>
            <person name="LaButti K."/>
            <person name="Andreopoulos B."/>
            <person name="Lipzen A."/>
            <person name="Chen C."/>
            <person name="Yan M."/>
            <person name="Daum C."/>
            <person name="Ng V."/>
            <person name="Clum A."/>
            <person name="Steindorff A."/>
            <person name="Ohm R.A."/>
            <person name="Martin F."/>
            <person name="Silar P."/>
            <person name="Natvig D.O."/>
            <person name="Lalanne C."/>
            <person name="Gautier V."/>
            <person name="Ament-Velasquez S.L."/>
            <person name="Kruys A."/>
            <person name="Hutchinson M.I."/>
            <person name="Powell A.J."/>
            <person name="Barry K."/>
            <person name="Miller A.N."/>
            <person name="Grigoriev I.V."/>
            <person name="Debuchy R."/>
            <person name="Gladieux P."/>
            <person name="Hiltunen Thoren M."/>
            <person name="Johannesson H."/>
        </authorList>
    </citation>
    <scope>NUCLEOTIDE SEQUENCE</scope>
    <source>
        <strain evidence="1">CBS 314.62</strain>
    </source>
</reference>
<keyword evidence="2" id="KW-1185">Reference proteome</keyword>
<name>A0AAE1CH90_9PEZI</name>
<organism evidence="1 2">
    <name type="scientific">Podospora appendiculata</name>
    <dbReference type="NCBI Taxonomy" id="314037"/>
    <lineage>
        <taxon>Eukaryota</taxon>
        <taxon>Fungi</taxon>
        <taxon>Dikarya</taxon>
        <taxon>Ascomycota</taxon>
        <taxon>Pezizomycotina</taxon>
        <taxon>Sordariomycetes</taxon>
        <taxon>Sordariomycetidae</taxon>
        <taxon>Sordariales</taxon>
        <taxon>Podosporaceae</taxon>
        <taxon>Podospora</taxon>
    </lineage>
</organism>
<comment type="caution">
    <text evidence="1">The sequence shown here is derived from an EMBL/GenBank/DDBJ whole genome shotgun (WGS) entry which is preliminary data.</text>
</comment>
<dbReference type="Proteomes" id="UP001270362">
    <property type="component" value="Unassembled WGS sequence"/>
</dbReference>
<reference evidence="1" key="2">
    <citation type="submission" date="2023-06" db="EMBL/GenBank/DDBJ databases">
        <authorList>
            <consortium name="Lawrence Berkeley National Laboratory"/>
            <person name="Haridas S."/>
            <person name="Hensen N."/>
            <person name="Bonometti L."/>
            <person name="Westerberg I."/>
            <person name="Brannstrom I.O."/>
            <person name="Guillou S."/>
            <person name="Cros-Aarteil S."/>
            <person name="Calhoun S."/>
            <person name="Kuo A."/>
            <person name="Mondo S."/>
            <person name="Pangilinan J."/>
            <person name="Riley R."/>
            <person name="Labutti K."/>
            <person name="Andreopoulos B."/>
            <person name="Lipzen A."/>
            <person name="Chen C."/>
            <person name="Yanf M."/>
            <person name="Daum C."/>
            <person name="Ng V."/>
            <person name="Clum A."/>
            <person name="Steindorff A."/>
            <person name="Ohm R."/>
            <person name="Martin F."/>
            <person name="Silar P."/>
            <person name="Natvig D."/>
            <person name="Lalanne C."/>
            <person name="Gautier V."/>
            <person name="Ament-Velasquez S.L."/>
            <person name="Kruys A."/>
            <person name="Hutchinson M.I."/>
            <person name="Powell A.J."/>
            <person name="Barry K."/>
            <person name="Miller A.N."/>
            <person name="Grigoriev I.V."/>
            <person name="Debuchy R."/>
            <person name="Gladieux P."/>
            <person name="Thoren M.H."/>
            <person name="Johannesson H."/>
        </authorList>
    </citation>
    <scope>NUCLEOTIDE SEQUENCE</scope>
    <source>
        <strain evidence="1">CBS 314.62</strain>
    </source>
</reference>
<accession>A0AAE1CH90</accession>
<evidence type="ECO:0000313" key="2">
    <source>
        <dbReference type="Proteomes" id="UP001270362"/>
    </source>
</evidence>